<evidence type="ECO:0008006" key="4">
    <source>
        <dbReference type="Google" id="ProtNLM"/>
    </source>
</evidence>
<dbReference type="RefSeq" id="WP_346054160.1">
    <property type="nucleotide sequence ID" value="NZ_BAABIB010000072.1"/>
</dbReference>
<proteinExistence type="predicted"/>
<evidence type="ECO:0000313" key="3">
    <source>
        <dbReference type="Proteomes" id="UP001500192"/>
    </source>
</evidence>
<organism evidence="2 3">
    <name type="scientific">Amycolatopsis dongchuanensis</name>
    <dbReference type="NCBI Taxonomy" id="1070866"/>
    <lineage>
        <taxon>Bacteria</taxon>
        <taxon>Bacillati</taxon>
        <taxon>Actinomycetota</taxon>
        <taxon>Actinomycetes</taxon>
        <taxon>Pseudonocardiales</taxon>
        <taxon>Pseudonocardiaceae</taxon>
        <taxon>Amycolatopsis</taxon>
    </lineage>
</organism>
<evidence type="ECO:0000256" key="1">
    <source>
        <dbReference type="SAM" id="MobiDB-lite"/>
    </source>
</evidence>
<evidence type="ECO:0000313" key="2">
    <source>
        <dbReference type="EMBL" id="GAA5164172.1"/>
    </source>
</evidence>
<sequence length="157" mass="16478">MLAGIGIVLITATACGERPASVPPAAGPAPPPSTSVSPWPEIPTRPGGSQQPPQGSVPVPASQLDVSKLSEDYPRQVSVSADGKVLYIRAEEGGCGRATGEVQQATAEQVVVNLRETQSNLQGRMCTMDIRYPLVSVPLSEPLGQRKVVLVSLKQNR</sequence>
<protein>
    <recommendedName>
        <fullName evidence="4">Lipoprotein</fullName>
    </recommendedName>
</protein>
<accession>A0ABP9QM59</accession>
<reference evidence="3" key="1">
    <citation type="journal article" date="2019" name="Int. J. Syst. Evol. Microbiol.">
        <title>The Global Catalogue of Microorganisms (GCM) 10K type strain sequencing project: providing services to taxonomists for standard genome sequencing and annotation.</title>
        <authorList>
            <consortium name="The Broad Institute Genomics Platform"/>
            <consortium name="The Broad Institute Genome Sequencing Center for Infectious Disease"/>
            <person name="Wu L."/>
            <person name="Ma J."/>
        </authorList>
    </citation>
    <scope>NUCLEOTIDE SEQUENCE [LARGE SCALE GENOMIC DNA]</scope>
    <source>
        <strain evidence="3">JCM 18054</strain>
    </source>
</reference>
<comment type="caution">
    <text evidence="2">The sequence shown here is derived from an EMBL/GenBank/DDBJ whole genome shotgun (WGS) entry which is preliminary data.</text>
</comment>
<feature type="region of interest" description="Disordered" evidence="1">
    <location>
        <begin position="18"/>
        <end position="62"/>
    </location>
</feature>
<feature type="compositionally biased region" description="Pro residues" evidence="1">
    <location>
        <begin position="21"/>
        <end position="33"/>
    </location>
</feature>
<feature type="compositionally biased region" description="Low complexity" evidence="1">
    <location>
        <begin position="46"/>
        <end position="60"/>
    </location>
</feature>
<name>A0ABP9QM59_9PSEU</name>
<dbReference type="Proteomes" id="UP001500192">
    <property type="component" value="Unassembled WGS sequence"/>
</dbReference>
<gene>
    <name evidence="2" type="ORF">GCM10023214_33250</name>
</gene>
<keyword evidence="3" id="KW-1185">Reference proteome</keyword>
<dbReference type="EMBL" id="BAABIB010000072">
    <property type="protein sequence ID" value="GAA5164172.1"/>
    <property type="molecule type" value="Genomic_DNA"/>
</dbReference>